<accession>A0ABV1I2T1</accession>
<evidence type="ECO:0000313" key="2">
    <source>
        <dbReference type="Proteomes" id="UP001470288"/>
    </source>
</evidence>
<dbReference type="EMBL" id="JBBMFC010000022">
    <property type="protein sequence ID" value="MEQ2579504.1"/>
    <property type="molecule type" value="Genomic_DNA"/>
</dbReference>
<protein>
    <submittedName>
        <fullName evidence="1">Immunity 42 family protein</fullName>
    </submittedName>
</protein>
<dbReference type="Proteomes" id="UP001470288">
    <property type="component" value="Unassembled WGS sequence"/>
</dbReference>
<organism evidence="1 2">
    <name type="scientific">Hominiventricola aquisgranensis</name>
    <dbReference type="NCBI Taxonomy" id="3133164"/>
    <lineage>
        <taxon>Bacteria</taxon>
        <taxon>Bacillati</taxon>
        <taxon>Bacillota</taxon>
        <taxon>Clostridia</taxon>
        <taxon>Lachnospirales</taxon>
        <taxon>Lachnospiraceae</taxon>
        <taxon>Hominiventricola</taxon>
    </lineage>
</organism>
<evidence type="ECO:0000313" key="1">
    <source>
        <dbReference type="EMBL" id="MEQ2579504.1"/>
    </source>
</evidence>
<comment type="caution">
    <text evidence="1">The sequence shown here is derived from an EMBL/GenBank/DDBJ whole genome shotgun (WGS) entry which is preliminary data.</text>
</comment>
<name>A0ABV1I2T1_9FIRM</name>
<dbReference type="RefSeq" id="WP_349144781.1">
    <property type="nucleotide sequence ID" value="NZ_JBBMFC010000022.1"/>
</dbReference>
<proteinExistence type="predicted"/>
<gene>
    <name evidence="1" type="ORF">WMO62_11790</name>
</gene>
<sequence>MIIGDPYKFAIDMQKIEEWNYSGDNTFLNGVLLFFIDGAIFPTEIRTATLISELEPLKNVLENPIIDKRLFNMEKGDAYMELYDLTFPENDADNNYGYHLTPASLSEDHCHVFCVSDGLKTRVLGAHLDYLFDRSRHNLENIQVKEGVVSKEDVIRIIKYIDQLLEKR</sequence>
<reference evidence="1 2" key="1">
    <citation type="submission" date="2024-03" db="EMBL/GenBank/DDBJ databases">
        <title>Human intestinal bacterial collection.</title>
        <authorList>
            <person name="Pauvert C."/>
            <person name="Hitch T.C.A."/>
            <person name="Clavel T."/>
        </authorList>
    </citation>
    <scope>NUCLEOTIDE SEQUENCE [LARGE SCALE GENOMIC DNA]</scope>
    <source>
        <strain evidence="1 2">CLA-AA-H78B</strain>
    </source>
</reference>
<dbReference type="InterPro" id="IPR028958">
    <property type="entry name" value="Imm42"/>
</dbReference>
<keyword evidence="2" id="KW-1185">Reference proteome</keyword>
<dbReference type="Pfam" id="PF15593">
    <property type="entry name" value="Imm42"/>
    <property type="match status" value="1"/>
</dbReference>